<accession>A0A364LIC9</accession>
<feature type="domain" description="DotM C-terminal cytoplasmic" evidence="2">
    <location>
        <begin position="197"/>
        <end position="360"/>
    </location>
</feature>
<gene>
    <name evidence="3" type="ORF">B1207_10190</name>
</gene>
<dbReference type="InterPro" id="IPR049921">
    <property type="entry name" value="DotM-like"/>
</dbReference>
<evidence type="ECO:0000313" key="3">
    <source>
        <dbReference type="EMBL" id="RAP35940.1"/>
    </source>
</evidence>
<feature type="transmembrane region" description="Helical" evidence="1">
    <location>
        <begin position="17"/>
        <end position="36"/>
    </location>
</feature>
<keyword evidence="1" id="KW-1133">Transmembrane helix</keyword>
<evidence type="ECO:0000256" key="1">
    <source>
        <dbReference type="SAM" id="Phobius"/>
    </source>
</evidence>
<organism evidence="3 4">
    <name type="scientific">Legionella quinlivanii</name>
    <dbReference type="NCBI Taxonomy" id="45073"/>
    <lineage>
        <taxon>Bacteria</taxon>
        <taxon>Pseudomonadati</taxon>
        <taxon>Pseudomonadota</taxon>
        <taxon>Gammaproteobacteria</taxon>
        <taxon>Legionellales</taxon>
        <taxon>Legionellaceae</taxon>
        <taxon>Legionella</taxon>
    </lineage>
</organism>
<dbReference type="AlphaFoldDB" id="A0A364LIC9"/>
<dbReference type="RefSeq" id="WP_112219869.1">
    <property type="nucleotide sequence ID" value="NZ_MVJN01000007.1"/>
</dbReference>
<evidence type="ECO:0000259" key="2">
    <source>
        <dbReference type="Pfam" id="PF23127"/>
    </source>
</evidence>
<evidence type="ECO:0000313" key="4">
    <source>
        <dbReference type="Proteomes" id="UP000249458"/>
    </source>
</evidence>
<keyword evidence="1" id="KW-0812">Transmembrane</keyword>
<comment type="caution">
    <text evidence="3">The sequence shown here is derived from an EMBL/GenBank/DDBJ whole genome shotgun (WGS) entry which is preliminary data.</text>
</comment>
<proteinExistence type="predicted"/>
<feature type="transmembrane region" description="Helical" evidence="1">
    <location>
        <begin position="94"/>
        <end position="111"/>
    </location>
</feature>
<dbReference type="NCBIfam" id="NF033890">
    <property type="entry name" value="DotM_IcmP_IVB"/>
    <property type="match status" value="1"/>
</dbReference>
<sequence>MAQQSQQQGGGGDNSMAPVWIMVLVFLIGWVIWYAGHQYIVAFVFKINVLQAKLVSLFISSSKLENDVYLMQTIDPATISWTQFLDLTRTVGDYVRYPVIVILVGLAFYLYQSNVVLKFKRAHDMKSLRAQEQYNWPAIMPVVKEDLVSQDINKGPWAMAMTPLEFARKYHLLRKDDAILDNPLPGMEMTAGIRRGDAKRVFTLQLGPYWDSFERCPPHARALAAIFMARMNRDRGSANLIMETIDKTFSEGKPDYSVALPIIKKYQNAENVQEILVQHAYLLTVMASLLQASRDDGVVASSEFLWLKPTDRRLWYMLNCVGRQTPFAEVAGPFAHWKAERAMKRRSLVPMIDEAIKALEAAIKEVKLSPREAQELQP</sequence>
<dbReference type="EMBL" id="MVJN01000007">
    <property type="protein sequence ID" value="RAP35940.1"/>
    <property type="molecule type" value="Genomic_DNA"/>
</dbReference>
<dbReference type="Pfam" id="PF23127">
    <property type="entry name" value="DotM_C"/>
    <property type="match status" value="1"/>
</dbReference>
<keyword evidence="1" id="KW-0472">Membrane</keyword>
<name>A0A364LIC9_9GAMM</name>
<dbReference type="InterPro" id="IPR056464">
    <property type="entry name" value="DotM_C"/>
</dbReference>
<dbReference type="Proteomes" id="UP000249458">
    <property type="component" value="Unassembled WGS sequence"/>
</dbReference>
<protein>
    <submittedName>
        <fullName evidence="3">Phosphoesterase</fullName>
    </submittedName>
</protein>
<reference evidence="3 4" key="1">
    <citation type="submission" date="2017-02" db="EMBL/GenBank/DDBJ databases">
        <title>Legionella quilivanii strain from human: case report and whole genome sequencing analysis.</title>
        <authorList>
            <person name="Lalancette C."/>
            <person name="Leduc J.-M."/>
            <person name="Levesque S."/>
            <person name="Fournier E."/>
            <person name="Saoud J."/>
            <person name="Faucher S.P."/>
            <person name="Bernard K."/>
            <person name="Martineau C."/>
            <person name="Longtin J."/>
        </authorList>
    </citation>
    <scope>NUCLEOTIDE SEQUENCE [LARGE SCALE GENOMIC DNA]</scope>
    <source>
        <strain evidence="3 4">ID143958</strain>
    </source>
</reference>